<protein>
    <submittedName>
        <fullName evidence="2">Uncharacterized protein</fullName>
    </submittedName>
</protein>
<organism evidence="2 3">
    <name type="scientific">Phialocephala subalpina</name>
    <dbReference type="NCBI Taxonomy" id="576137"/>
    <lineage>
        <taxon>Eukaryota</taxon>
        <taxon>Fungi</taxon>
        <taxon>Dikarya</taxon>
        <taxon>Ascomycota</taxon>
        <taxon>Pezizomycotina</taxon>
        <taxon>Leotiomycetes</taxon>
        <taxon>Helotiales</taxon>
        <taxon>Mollisiaceae</taxon>
        <taxon>Phialocephala</taxon>
        <taxon>Phialocephala fortinii species complex</taxon>
    </lineage>
</organism>
<dbReference type="EMBL" id="FJOG01000006">
    <property type="protein sequence ID" value="CZR55342.1"/>
    <property type="molecule type" value="Genomic_DNA"/>
</dbReference>
<keyword evidence="3" id="KW-1185">Reference proteome</keyword>
<dbReference type="AlphaFoldDB" id="A0A1L7WRE2"/>
<dbReference type="Proteomes" id="UP000184330">
    <property type="component" value="Unassembled WGS sequence"/>
</dbReference>
<feature type="region of interest" description="Disordered" evidence="1">
    <location>
        <begin position="129"/>
        <end position="193"/>
    </location>
</feature>
<name>A0A1L7WRE2_9HELO</name>
<reference evidence="2 3" key="1">
    <citation type="submission" date="2016-03" db="EMBL/GenBank/DDBJ databases">
        <authorList>
            <person name="Ploux O."/>
        </authorList>
    </citation>
    <scope>NUCLEOTIDE SEQUENCE [LARGE SCALE GENOMIC DNA]</scope>
    <source>
        <strain evidence="2 3">UAMH 11012</strain>
    </source>
</reference>
<feature type="compositionally biased region" description="Basic residues" evidence="1">
    <location>
        <begin position="29"/>
        <end position="45"/>
    </location>
</feature>
<gene>
    <name evidence="2" type="ORF">PAC_05229</name>
</gene>
<feature type="compositionally biased region" description="Basic residues" evidence="1">
    <location>
        <begin position="131"/>
        <end position="140"/>
    </location>
</feature>
<feature type="region of interest" description="Disordered" evidence="1">
    <location>
        <begin position="1"/>
        <end position="80"/>
    </location>
</feature>
<dbReference type="STRING" id="576137.A0A1L7WRE2"/>
<sequence>MSGQSSTEVPKENWGLGQKFWQGLTGSKAKNKGIRKESSKKKKSAMKSTPNPRNSPSKMPKVIWAEQKRREDDPAEHAKRAVNTLSGISIDSEQWTDEHPALLQENIAAVLESLATNEEEKKCISAQNKALRVKAAKVSKRSIVTPEDREVIQEPEPETDDNEDGGDGYGSGDGHDSPSPTPDPPNNKRKFKDYQNPEHDVQALTHRLVKQPQKMQRLNTIMQTQAPTDLPTLNPQPIRINYDPHPLEDQSDEWFMGMFKNLFKQIEKFVCQFYTIHDLDKGAFYEPWAAGFSTEFTSWAEQVAEPDPIMGGWDNILRNTQQRQWFIMGILMRIIQKKIFDEDLFGSNQQQQELMHGLDRALFAREGFSRQALRSETVRTIIGRAPVTELFYHEVAQLTARVSLLFYPLTSYLYQLAPPQGSKIPQVVDLYQALHSLISNAAYLSFSMRLSPTIFYITPLSPGDVYSAEDHLNFSMLSYTASKQAVVDQYAAATMYHKELSNPQELLAKRLKKKGMEHTAQGKAASTLAAEIKTHAPTNPGNTHRAMVGIASWPVVTRFTPGGEEDDENSPGGVAYLPDKDGFRIFQISKGGGVFYYGRERRGGDMGERTRLRHWAREKERAMKAANAKSTGAVNVKGMVVGWAAVAAVATVGFALQERSMDQVINIAREIATSVIEKL</sequence>
<dbReference type="OrthoDB" id="309640at2759"/>
<evidence type="ECO:0000256" key="1">
    <source>
        <dbReference type="SAM" id="MobiDB-lite"/>
    </source>
</evidence>
<feature type="compositionally biased region" description="Basic and acidic residues" evidence="1">
    <location>
        <begin position="66"/>
        <end position="79"/>
    </location>
</feature>
<evidence type="ECO:0000313" key="3">
    <source>
        <dbReference type="Proteomes" id="UP000184330"/>
    </source>
</evidence>
<accession>A0A1L7WRE2</accession>
<feature type="compositionally biased region" description="Acidic residues" evidence="1">
    <location>
        <begin position="153"/>
        <end position="166"/>
    </location>
</feature>
<proteinExistence type="predicted"/>
<evidence type="ECO:0000313" key="2">
    <source>
        <dbReference type="EMBL" id="CZR55342.1"/>
    </source>
</evidence>